<sequence length="190" mass="22445">MSELDRDEEFIREKEEDEEIERAIIYLVNSFQESGDNPKPVILHSIRVGMELYDRGYEERVVVASILHDLIEDTAVKKEDIASEFGEEVSDIVEATSFDSEIEDYTERYKDTLNRCFEMGREPVLIKAADTLDNSNYYHKGDSEELRRNVIEKMEFFIENFDPYIGDELIYRDLKEQYDLVRDRVDVETD</sequence>
<dbReference type="PANTHER" id="PTHR46246">
    <property type="entry name" value="GUANOSINE-3',5'-BIS(DIPHOSPHATE) 3'-PYROPHOSPHOHYDROLASE MESH1"/>
    <property type="match status" value="1"/>
</dbReference>
<dbReference type="GO" id="GO:0008893">
    <property type="term" value="F:guanosine-3',5'-bis(diphosphate) 3'-diphosphatase activity"/>
    <property type="evidence" value="ECO:0007669"/>
    <property type="project" value="TreeGrafter"/>
</dbReference>
<dbReference type="InterPro" id="IPR052194">
    <property type="entry name" value="MESH1"/>
</dbReference>
<gene>
    <name evidence="1" type="ORF">ELS20_00930</name>
</gene>
<accession>A0A482TUS8</accession>
<dbReference type="Gene3D" id="1.10.3210.10">
    <property type="entry name" value="Hypothetical protein af1432"/>
    <property type="match status" value="1"/>
</dbReference>
<name>A0A482TUS8_HALHI</name>
<reference evidence="1 2" key="1">
    <citation type="submission" date="2018-12" db="EMBL/GenBank/DDBJ databases">
        <title>Draft genome sequence of Haloarcula hispinica strain 18.1, an halophilic archaeon isolated from Chott El Jerid of Southern Tunisia.</title>
        <authorList>
            <person name="Najjari A."/>
            <person name="Ben Dhia O."/>
            <person name="Ferjani R."/>
            <person name="Mahjoubi M."/>
            <person name="Sghaier H."/>
            <person name="Elshahed M."/>
            <person name="Ouzari H.I."/>
            <person name="Cherid A."/>
            <person name="Youssef N."/>
        </authorList>
    </citation>
    <scope>NUCLEOTIDE SEQUENCE [LARGE SCALE GENOMIC DNA]</scope>
    <source>
        <strain evidence="1 2">18.1</strain>
    </source>
</reference>
<dbReference type="SUPFAM" id="SSF109604">
    <property type="entry name" value="HD-domain/PDEase-like"/>
    <property type="match status" value="1"/>
</dbReference>
<dbReference type="AlphaFoldDB" id="A0A482TUS8"/>
<dbReference type="Proteomes" id="UP000293535">
    <property type="component" value="Unassembled WGS sequence"/>
</dbReference>
<dbReference type="Pfam" id="PF13328">
    <property type="entry name" value="HD_4"/>
    <property type="match status" value="1"/>
</dbReference>
<dbReference type="RefSeq" id="WP_129754814.1">
    <property type="nucleotide sequence ID" value="NZ_JAFKAA010000001.1"/>
</dbReference>
<dbReference type="EMBL" id="RZIG01000001">
    <property type="protein sequence ID" value="RYJ15649.1"/>
    <property type="molecule type" value="Genomic_DNA"/>
</dbReference>
<dbReference type="PANTHER" id="PTHR46246:SF1">
    <property type="entry name" value="GUANOSINE-3',5'-BIS(DIPHOSPHATE) 3'-PYROPHOSPHOHYDROLASE MESH1"/>
    <property type="match status" value="1"/>
</dbReference>
<protein>
    <submittedName>
        <fullName evidence="1">HD domain-containing protein</fullName>
    </submittedName>
</protein>
<comment type="caution">
    <text evidence="1">The sequence shown here is derived from an EMBL/GenBank/DDBJ whole genome shotgun (WGS) entry which is preliminary data.</text>
</comment>
<organism evidence="1 2">
    <name type="scientific">Haloarcula hispanica</name>
    <dbReference type="NCBI Taxonomy" id="51589"/>
    <lineage>
        <taxon>Archaea</taxon>
        <taxon>Methanobacteriati</taxon>
        <taxon>Methanobacteriota</taxon>
        <taxon>Stenosarchaea group</taxon>
        <taxon>Halobacteria</taxon>
        <taxon>Halobacteriales</taxon>
        <taxon>Haloarculaceae</taxon>
        <taxon>Haloarcula</taxon>
    </lineage>
</organism>
<evidence type="ECO:0000313" key="1">
    <source>
        <dbReference type="EMBL" id="RYJ15649.1"/>
    </source>
</evidence>
<proteinExistence type="predicted"/>
<evidence type="ECO:0000313" key="2">
    <source>
        <dbReference type="Proteomes" id="UP000293535"/>
    </source>
</evidence>